<dbReference type="GeneID" id="116215851"/>
<evidence type="ECO:0000256" key="2">
    <source>
        <dbReference type="ARBA" id="ARBA00004972"/>
    </source>
</evidence>
<keyword evidence="5 10" id="KW-0560">Oxidoreductase</keyword>
<dbReference type="InterPro" id="IPR005123">
    <property type="entry name" value="Oxoglu/Fe-dep_dioxygenase_dom"/>
</dbReference>
<evidence type="ECO:0000256" key="1">
    <source>
        <dbReference type="ARBA" id="ARBA00001961"/>
    </source>
</evidence>
<dbReference type="OrthoDB" id="288590at2759"/>
<keyword evidence="6 10" id="KW-0408">Iron</keyword>
<dbReference type="GO" id="GO:0046872">
    <property type="term" value="F:metal ion binding"/>
    <property type="evidence" value="ECO:0007669"/>
    <property type="project" value="UniProtKB-KW"/>
</dbReference>
<evidence type="ECO:0000256" key="5">
    <source>
        <dbReference type="ARBA" id="ARBA00023002"/>
    </source>
</evidence>
<evidence type="ECO:0000313" key="14">
    <source>
        <dbReference type="Proteomes" id="UP000197138"/>
    </source>
</evidence>
<evidence type="ECO:0000313" key="15">
    <source>
        <dbReference type="Proteomes" id="UP000233551"/>
    </source>
</evidence>
<evidence type="ECO:0000256" key="4">
    <source>
        <dbReference type="ARBA" id="ARBA00022964"/>
    </source>
</evidence>
<accession>A0A218XNT9</accession>
<evidence type="ECO:0000256" key="10">
    <source>
        <dbReference type="RuleBase" id="RU003682"/>
    </source>
</evidence>
<dbReference type="PANTHER" id="PTHR47990">
    <property type="entry name" value="2-OXOGLUTARATE (2OG) AND FE(II)-DEPENDENT OXYGENASE SUPERFAMILY PROTEIN-RELATED"/>
    <property type="match status" value="1"/>
</dbReference>
<comment type="pathway">
    <text evidence="2">Hormone biosynthesis.</text>
</comment>
<comment type="cofactor">
    <cofactor evidence="1">
        <name>L-ascorbate</name>
        <dbReference type="ChEBI" id="CHEBI:38290"/>
    </cofactor>
</comment>
<comment type="similarity">
    <text evidence="8">Belongs to the iron/ascorbate-dependent oxidoreductase family. GA3OX subfamily.</text>
</comment>
<protein>
    <recommendedName>
        <fullName evidence="9">gibberellin 3beta-dioxygenase</fullName>
        <ecNumber evidence="9">1.14.11.15</ecNumber>
    </recommendedName>
</protein>
<dbReference type="Proteomes" id="UP000233551">
    <property type="component" value="Unassembled WGS sequence"/>
</dbReference>
<evidence type="ECO:0000256" key="3">
    <source>
        <dbReference type="ARBA" id="ARBA00022723"/>
    </source>
</evidence>
<dbReference type="Gene3D" id="2.60.120.330">
    <property type="entry name" value="B-lactam Antibiotic, Isopenicillin N Synthase, Chain"/>
    <property type="match status" value="1"/>
</dbReference>
<dbReference type="PROSITE" id="PS51471">
    <property type="entry name" value="FE2OG_OXY"/>
    <property type="match status" value="1"/>
</dbReference>
<comment type="pathway">
    <text evidence="7">Plant hormone biosynthesis; gibberellin biosynthesis.</text>
</comment>
<dbReference type="GO" id="GO:0016707">
    <property type="term" value="F:gibberellin 3-beta-dioxygenase activity"/>
    <property type="evidence" value="ECO:0007669"/>
    <property type="project" value="UniProtKB-EC"/>
</dbReference>
<keyword evidence="4" id="KW-0223">Dioxygenase</keyword>
<dbReference type="EMBL" id="PGOL01005889">
    <property type="protein sequence ID" value="PKI34480.1"/>
    <property type="molecule type" value="Genomic_DNA"/>
</dbReference>
<evidence type="ECO:0000256" key="9">
    <source>
        <dbReference type="ARBA" id="ARBA00066695"/>
    </source>
</evidence>
<dbReference type="Pfam" id="PF03171">
    <property type="entry name" value="2OG-FeII_Oxy"/>
    <property type="match status" value="1"/>
</dbReference>
<dbReference type="InterPro" id="IPR026992">
    <property type="entry name" value="DIOX_N"/>
</dbReference>
<evidence type="ECO:0000259" key="11">
    <source>
        <dbReference type="PROSITE" id="PS51471"/>
    </source>
</evidence>
<reference evidence="14" key="1">
    <citation type="journal article" date="2017" name="Plant J.">
        <title>The pomegranate (Punica granatum L.) genome and the genomics of punicalagin biosynthesis.</title>
        <authorList>
            <person name="Qin G."/>
            <person name="Xu C."/>
            <person name="Ming R."/>
            <person name="Tang H."/>
            <person name="Guyot R."/>
            <person name="Kramer E.M."/>
            <person name="Hu Y."/>
            <person name="Yi X."/>
            <person name="Qi Y."/>
            <person name="Xu X."/>
            <person name="Gao Z."/>
            <person name="Pan H."/>
            <person name="Jian J."/>
            <person name="Tian Y."/>
            <person name="Yue Z."/>
            <person name="Xu Y."/>
        </authorList>
    </citation>
    <scope>NUCLEOTIDE SEQUENCE [LARGE SCALE GENOMIC DNA]</scope>
    <source>
        <strain evidence="14">cv. Dabenzi</strain>
    </source>
</reference>
<dbReference type="SUPFAM" id="SSF51197">
    <property type="entry name" value="Clavaminate synthase-like"/>
    <property type="match status" value="1"/>
</dbReference>
<organism evidence="12 14">
    <name type="scientific">Punica granatum</name>
    <name type="common">Pomegranate</name>
    <dbReference type="NCBI Taxonomy" id="22663"/>
    <lineage>
        <taxon>Eukaryota</taxon>
        <taxon>Viridiplantae</taxon>
        <taxon>Streptophyta</taxon>
        <taxon>Embryophyta</taxon>
        <taxon>Tracheophyta</taxon>
        <taxon>Spermatophyta</taxon>
        <taxon>Magnoliopsida</taxon>
        <taxon>eudicotyledons</taxon>
        <taxon>Gunneridae</taxon>
        <taxon>Pentapetalae</taxon>
        <taxon>rosids</taxon>
        <taxon>malvids</taxon>
        <taxon>Myrtales</taxon>
        <taxon>Lythraceae</taxon>
        <taxon>Punica</taxon>
    </lineage>
</organism>
<dbReference type="AlphaFoldDB" id="A0A218XNT9"/>
<dbReference type="EC" id="1.14.11.15" evidence="9"/>
<dbReference type="Proteomes" id="UP000197138">
    <property type="component" value="Unassembled WGS sequence"/>
</dbReference>
<sequence length="356" mass="39586">MATLSEAYRNTPLHPHHIIPLDFQSVERVPESHSWQDDSLPLRIQSPESGEEASLPIIDLGDSEALKMVGPACEAWGMFQVINHGISTTLIRDVESEARRFFSLPAKEKMKALRSPGGAAGYGVARITPFFNKFMWHEGFTIVGSPMDHAREVWPHGYRRFCEVMEEYQKKTKDLSERLLILILKSLGIPEEHIEWPRSAAYQGGPAPCTALQLNSYPSCPDPARAMGLAQHTDSFLLTVLHQVSGINGLQVLKEGAGWVRVVPLEGALVVNVGDMLHIMSNGLFPSVLHRAVVDKTSHRMSMAYFYGPPADYRVAPIPRGCPSQAPLQFRPVTVREYIEMKAKNLDGALSGIRVR</sequence>
<feature type="domain" description="Fe2OG dioxygenase" evidence="11">
    <location>
        <begin position="205"/>
        <end position="309"/>
    </location>
</feature>
<comment type="caution">
    <text evidence="12">The sequence shown here is derived from an EMBL/GenBank/DDBJ whole genome shotgun (WGS) entry which is preliminary data.</text>
</comment>
<dbReference type="InterPro" id="IPR044861">
    <property type="entry name" value="IPNS-like_FE2OG_OXY"/>
</dbReference>
<dbReference type="GO" id="GO:0009686">
    <property type="term" value="P:gibberellin biosynthetic process"/>
    <property type="evidence" value="ECO:0007669"/>
    <property type="project" value="UniProtKB-ARBA"/>
</dbReference>
<name>A0A218XNT9_PUNGR</name>
<keyword evidence="3 10" id="KW-0479">Metal-binding</keyword>
<dbReference type="FunFam" id="2.60.120.330:FF:000013">
    <property type="entry name" value="Gibberellin 3-beta-dioxygenase 1"/>
    <property type="match status" value="1"/>
</dbReference>
<dbReference type="InterPro" id="IPR050231">
    <property type="entry name" value="Iron_ascorbate_oxido_reductase"/>
</dbReference>
<evidence type="ECO:0000313" key="12">
    <source>
        <dbReference type="EMBL" id="OWM86657.1"/>
    </source>
</evidence>
<dbReference type="Pfam" id="PF14226">
    <property type="entry name" value="DIOX_N"/>
    <property type="match status" value="1"/>
</dbReference>
<evidence type="ECO:0000313" key="13">
    <source>
        <dbReference type="EMBL" id="PKI34480.1"/>
    </source>
</evidence>
<evidence type="ECO:0000256" key="7">
    <source>
        <dbReference type="ARBA" id="ARBA00037909"/>
    </source>
</evidence>
<evidence type="ECO:0000256" key="6">
    <source>
        <dbReference type="ARBA" id="ARBA00023004"/>
    </source>
</evidence>
<keyword evidence="15" id="KW-1185">Reference proteome</keyword>
<proteinExistence type="inferred from homology"/>
<reference evidence="12" key="2">
    <citation type="submission" date="2017-06" db="EMBL/GenBank/DDBJ databases">
        <title>The pomegranate genome and the genomics of punicalagin biosynthesis.</title>
        <authorList>
            <person name="Xu C."/>
        </authorList>
    </citation>
    <scope>NUCLEOTIDE SEQUENCE [LARGE SCALE GENOMIC DNA]</scope>
    <source>
        <tissue evidence="12">Fresh leaf</tissue>
    </source>
</reference>
<reference evidence="13 15" key="3">
    <citation type="submission" date="2017-11" db="EMBL/GenBank/DDBJ databases">
        <title>De-novo sequencing of pomegranate (Punica granatum L.) genome.</title>
        <authorList>
            <person name="Akparov Z."/>
            <person name="Amiraslanov A."/>
            <person name="Hajiyeva S."/>
            <person name="Abbasov M."/>
            <person name="Kaur K."/>
            <person name="Hamwieh A."/>
            <person name="Solovyev V."/>
            <person name="Salamov A."/>
            <person name="Braich B."/>
            <person name="Kosarev P."/>
            <person name="Mahmoud A."/>
            <person name="Hajiyev E."/>
            <person name="Babayeva S."/>
            <person name="Izzatullayeva V."/>
            <person name="Mammadov A."/>
            <person name="Mammadov A."/>
            <person name="Sharifova S."/>
            <person name="Ojaghi J."/>
            <person name="Eynullazada K."/>
            <person name="Bayramov B."/>
            <person name="Abdulazimova A."/>
            <person name="Shahmuradov I."/>
        </authorList>
    </citation>
    <scope>NUCLEOTIDE SEQUENCE [LARGE SCALE GENOMIC DNA]</scope>
    <source>
        <strain evidence="13">AG2017</strain>
        <strain evidence="15">cv. AG2017</strain>
        <tissue evidence="13">Leaf</tissue>
    </source>
</reference>
<dbReference type="InterPro" id="IPR027443">
    <property type="entry name" value="IPNS-like_sf"/>
</dbReference>
<gene>
    <name evidence="12" type="ORF">CDL15_Pgr015692</name>
    <name evidence="13" type="ORF">CRG98_045140</name>
</gene>
<evidence type="ECO:0000256" key="8">
    <source>
        <dbReference type="ARBA" id="ARBA00061560"/>
    </source>
</evidence>
<dbReference type="STRING" id="22663.A0A218XNT9"/>
<dbReference type="EMBL" id="MTKT01001080">
    <property type="protein sequence ID" value="OWM86657.1"/>
    <property type="molecule type" value="Genomic_DNA"/>
</dbReference>